<dbReference type="Proteomes" id="UP000548476">
    <property type="component" value="Unassembled WGS sequence"/>
</dbReference>
<dbReference type="AlphaFoldDB" id="A0A841FJH1"/>
<keyword evidence="4" id="KW-1185">Reference proteome</keyword>
<protein>
    <submittedName>
        <fullName evidence="3">Uncharacterized protein</fullName>
    </submittedName>
</protein>
<accession>A0A841FJH1</accession>
<organism evidence="3 4">
    <name type="scientific">Phytomonospora endophytica</name>
    <dbReference type="NCBI Taxonomy" id="714109"/>
    <lineage>
        <taxon>Bacteria</taxon>
        <taxon>Bacillati</taxon>
        <taxon>Actinomycetota</taxon>
        <taxon>Actinomycetes</taxon>
        <taxon>Micromonosporales</taxon>
        <taxon>Micromonosporaceae</taxon>
        <taxon>Phytomonospora</taxon>
    </lineage>
</organism>
<evidence type="ECO:0000313" key="4">
    <source>
        <dbReference type="Proteomes" id="UP000548476"/>
    </source>
</evidence>
<keyword evidence="2" id="KW-0472">Membrane</keyword>
<proteinExistence type="predicted"/>
<feature type="transmembrane region" description="Helical" evidence="2">
    <location>
        <begin position="27"/>
        <end position="49"/>
    </location>
</feature>
<comment type="caution">
    <text evidence="3">The sequence shown here is derived from an EMBL/GenBank/DDBJ whole genome shotgun (WGS) entry which is preliminary data.</text>
</comment>
<keyword evidence="2" id="KW-1133">Transmembrane helix</keyword>
<name>A0A841FJH1_9ACTN</name>
<feature type="region of interest" description="Disordered" evidence="1">
    <location>
        <begin position="1"/>
        <end position="22"/>
    </location>
</feature>
<sequence>MTGDILGGHREGPGPAKPPERGTMGRIAVGMAIGILLLAAVGALGAWLLGLF</sequence>
<reference evidence="3 4" key="1">
    <citation type="submission" date="2020-08" db="EMBL/GenBank/DDBJ databases">
        <title>Genomic Encyclopedia of Type Strains, Phase IV (KMG-IV): sequencing the most valuable type-strain genomes for metagenomic binning, comparative biology and taxonomic classification.</title>
        <authorList>
            <person name="Goeker M."/>
        </authorList>
    </citation>
    <scope>NUCLEOTIDE SEQUENCE [LARGE SCALE GENOMIC DNA]</scope>
    <source>
        <strain evidence="3 4">YIM 65646</strain>
    </source>
</reference>
<dbReference type="RefSeq" id="WP_184790285.1">
    <property type="nucleotide sequence ID" value="NZ_BONT01000093.1"/>
</dbReference>
<evidence type="ECO:0000313" key="3">
    <source>
        <dbReference type="EMBL" id="MBB6037471.1"/>
    </source>
</evidence>
<gene>
    <name evidence="3" type="ORF">HNR73_005347</name>
</gene>
<evidence type="ECO:0000256" key="1">
    <source>
        <dbReference type="SAM" id="MobiDB-lite"/>
    </source>
</evidence>
<keyword evidence="2" id="KW-0812">Transmembrane</keyword>
<evidence type="ECO:0000256" key="2">
    <source>
        <dbReference type="SAM" id="Phobius"/>
    </source>
</evidence>
<dbReference type="EMBL" id="JACHGT010000012">
    <property type="protein sequence ID" value="MBB6037471.1"/>
    <property type="molecule type" value="Genomic_DNA"/>
</dbReference>